<dbReference type="eggNOG" id="KOG0154">
    <property type="taxonomic scope" value="Eukaryota"/>
</dbReference>
<evidence type="ECO:0000313" key="7">
    <source>
        <dbReference type="Proteomes" id="UP000029965"/>
    </source>
</evidence>
<reference evidence="6 7" key="1">
    <citation type="submission" date="2014-03" db="EMBL/GenBank/DDBJ databases">
        <authorList>
            <person name="Warren W."/>
            <person name="Wilson R.K."/>
        </authorList>
    </citation>
    <scope>NUCLEOTIDE SEQUENCE</scope>
</reference>
<accession>A0A0D9RPJ8</accession>
<feature type="region of interest" description="Disordered" evidence="4">
    <location>
        <begin position="69"/>
        <end position="108"/>
    </location>
</feature>
<dbReference type="EMBL" id="AQIB01131901">
    <property type="status" value="NOT_ANNOTATED_CDS"/>
    <property type="molecule type" value="Genomic_DNA"/>
</dbReference>
<evidence type="ECO:0000256" key="3">
    <source>
        <dbReference type="ARBA" id="ARBA00023242"/>
    </source>
</evidence>
<reference evidence="6" key="3">
    <citation type="submission" date="2025-09" db="UniProtKB">
        <authorList>
            <consortium name="Ensembl"/>
        </authorList>
    </citation>
    <scope>IDENTIFICATION</scope>
</reference>
<dbReference type="PANTHER" id="PTHR13948">
    <property type="entry name" value="RNA-BINDING PROTEIN"/>
    <property type="match status" value="1"/>
</dbReference>
<comment type="subcellular location">
    <subcellularLocation>
        <location evidence="1">Nucleus</location>
    </subcellularLocation>
</comment>
<dbReference type="PANTHER" id="PTHR13948:SF22">
    <property type="entry name" value="RNA-BINDING PROTEIN 6"/>
    <property type="match status" value="1"/>
</dbReference>
<evidence type="ECO:0000256" key="1">
    <source>
        <dbReference type="ARBA" id="ARBA00004123"/>
    </source>
</evidence>
<organism evidence="6 7">
    <name type="scientific">Chlorocebus sabaeus</name>
    <name type="common">Green monkey</name>
    <name type="synonym">Simia sabaea</name>
    <dbReference type="NCBI Taxonomy" id="60711"/>
    <lineage>
        <taxon>Eukaryota</taxon>
        <taxon>Metazoa</taxon>
        <taxon>Chordata</taxon>
        <taxon>Craniata</taxon>
        <taxon>Vertebrata</taxon>
        <taxon>Euteleostomi</taxon>
        <taxon>Mammalia</taxon>
        <taxon>Eutheria</taxon>
        <taxon>Euarchontoglires</taxon>
        <taxon>Primates</taxon>
        <taxon>Haplorrhini</taxon>
        <taxon>Catarrhini</taxon>
        <taxon>Cercopithecidae</taxon>
        <taxon>Cercopithecinae</taxon>
        <taxon>Chlorocebus</taxon>
    </lineage>
</organism>
<dbReference type="GO" id="GO:0000398">
    <property type="term" value="P:mRNA splicing, via spliceosome"/>
    <property type="evidence" value="ECO:0007669"/>
    <property type="project" value="TreeGrafter"/>
</dbReference>
<dbReference type="jPOST" id="A0A0D9RPJ8"/>
<keyword evidence="3" id="KW-0539">Nucleus</keyword>
<sequence>TPGGRVCSKLNSSHCTPASAKRVKLHLKKKGSDSVCFFCSDRKLVDKEDTDTSSKGGCVQQATTGWRKGAGLGYGHPGLASSEEAEGRMRVPSVGAPGRTSKRQSNETYRDAVRRVMFARYKELD</sequence>
<name>A0A0D9RPJ8_CHLSB</name>
<dbReference type="AlphaFoldDB" id="A0A0D9RPJ8"/>
<keyword evidence="2" id="KW-0694">RNA-binding</keyword>
<dbReference type="PROSITE" id="PS50174">
    <property type="entry name" value="G_PATCH"/>
    <property type="match status" value="1"/>
</dbReference>
<feature type="domain" description="G-patch" evidence="5">
    <location>
        <begin position="53"/>
        <end position="99"/>
    </location>
</feature>
<dbReference type="EMBL" id="AQIB01131900">
    <property type="status" value="NOT_ANNOTATED_CDS"/>
    <property type="molecule type" value="Genomic_DNA"/>
</dbReference>
<dbReference type="Proteomes" id="UP000029965">
    <property type="component" value="Chromosome 22"/>
</dbReference>
<protein>
    <recommendedName>
        <fullName evidence="5">G-patch domain-containing protein</fullName>
    </recommendedName>
</protein>
<dbReference type="GO" id="GO:0005634">
    <property type="term" value="C:nucleus"/>
    <property type="evidence" value="ECO:0007669"/>
    <property type="project" value="UniProtKB-SubCell"/>
</dbReference>
<dbReference type="InterPro" id="IPR000467">
    <property type="entry name" value="G_patch_dom"/>
</dbReference>
<proteinExistence type="predicted"/>
<evidence type="ECO:0000256" key="2">
    <source>
        <dbReference type="ARBA" id="ARBA00022884"/>
    </source>
</evidence>
<evidence type="ECO:0000259" key="5">
    <source>
        <dbReference type="PROSITE" id="PS50174"/>
    </source>
</evidence>
<dbReference type="Ensembl" id="ENSCSAT00000012503.1">
    <property type="protein sequence ID" value="ENSCSAP00000010537.1"/>
    <property type="gene ID" value="ENSCSAG00000014407.1"/>
</dbReference>
<dbReference type="STRING" id="60711.ENSCSAP00000010537"/>
<dbReference type="Bgee" id="ENSCSAG00000014407">
    <property type="expression patterns" value="Expressed in pituitary gland and 7 other cell types or tissues"/>
</dbReference>
<dbReference type="GO" id="GO:0003723">
    <property type="term" value="F:RNA binding"/>
    <property type="evidence" value="ECO:0007669"/>
    <property type="project" value="UniProtKB-KW"/>
</dbReference>
<reference evidence="6" key="2">
    <citation type="submission" date="2025-08" db="UniProtKB">
        <authorList>
            <consortium name="Ensembl"/>
        </authorList>
    </citation>
    <scope>IDENTIFICATION</scope>
</reference>
<keyword evidence="7" id="KW-1185">Reference proteome</keyword>
<dbReference type="Pfam" id="PF01585">
    <property type="entry name" value="G-patch"/>
    <property type="match status" value="1"/>
</dbReference>
<dbReference type="GeneTree" id="ENSGT00940000157976"/>
<evidence type="ECO:0000313" key="6">
    <source>
        <dbReference type="Ensembl" id="ENSCSAP00000010537.1"/>
    </source>
</evidence>
<evidence type="ECO:0000256" key="4">
    <source>
        <dbReference type="SAM" id="MobiDB-lite"/>
    </source>
</evidence>